<evidence type="ECO:0000313" key="3">
    <source>
        <dbReference type="Proteomes" id="UP000184428"/>
    </source>
</evidence>
<organism evidence="2 3">
    <name type="scientific">Geodermatophilus obscurus</name>
    <dbReference type="NCBI Taxonomy" id="1861"/>
    <lineage>
        <taxon>Bacteria</taxon>
        <taxon>Bacillati</taxon>
        <taxon>Actinomycetota</taxon>
        <taxon>Actinomycetes</taxon>
        <taxon>Geodermatophilales</taxon>
        <taxon>Geodermatophilaceae</taxon>
        <taxon>Geodermatophilus</taxon>
    </lineage>
</organism>
<protein>
    <submittedName>
        <fullName evidence="2">Uncharacterized protein</fullName>
    </submittedName>
</protein>
<accession>A0A1M7RR86</accession>
<proteinExistence type="predicted"/>
<sequence length="265" mass="29765">MPPSAAGEVCGARGLRPPGSRTMSGPEPAIRVTSDRPTVGRSRRRVLEVWRCARPRQVRCRCRTAGTRPRPHDPAEHRRAVSRRADRSSHSALPVDIQAPDEEPSVAGVARIRAANQSMVGGFHHRDIPATEPRPSRRRPRKLFADRGYDTYRRQLAGSRHHPAHRPPRRRPRLRPGLAALGRRTRLRLAARLQATTHPLRAPRRHPPRATSAGLRPDLLSTANWRHETSSEAEKTLHQLVWSRRAQTRVMASRASAVMVVAVRS</sequence>
<feature type="region of interest" description="Disordered" evidence="1">
    <location>
        <begin position="63"/>
        <end position="94"/>
    </location>
</feature>
<evidence type="ECO:0000313" key="2">
    <source>
        <dbReference type="EMBL" id="SHN48815.1"/>
    </source>
</evidence>
<feature type="region of interest" description="Disordered" evidence="1">
    <location>
        <begin position="196"/>
        <end position="218"/>
    </location>
</feature>
<feature type="region of interest" description="Disordered" evidence="1">
    <location>
        <begin position="1"/>
        <end position="39"/>
    </location>
</feature>
<feature type="compositionally biased region" description="Basic and acidic residues" evidence="1">
    <location>
        <begin position="70"/>
        <end position="89"/>
    </location>
</feature>
<name>A0A1M7RR86_9ACTN</name>
<dbReference type="AlphaFoldDB" id="A0A1M7RR86"/>
<dbReference type="EMBL" id="FRDM01000001">
    <property type="protein sequence ID" value="SHN48815.1"/>
    <property type="molecule type" value="Genomic_DNA"/>
</dbReference>
<evidence type="ECO:0000256" key="1">
    <source>
        <dbReference type="SAM" id="MobiDB-lite"/>
    </source>
</evidence>
<dbReference type="Proteomes" id="UP000184428">
    <property type="component" value="Unassembled WGS sequence"/>
</dbReference>
<feature type="region of interest" description="Disordered" evidence="1">
    <location>
        <begin position="155"/>
        <end position="174"/>
    </location>
</feature>
<reference evidence="2 3" key="1">
    <citation type="submission" date="2016-12" db="EMBL/GenBank/DDBJ databases">
        <authorList>
            <person name="Song W.-J."/>
            <person name="Kurnit D.M."/>
        </authorList>
    </citation>
    <scope>NUCLEOTIDE SEQUENCE [LARGE SCALE GENOMIC DNA]</scope>
    <source>
        <strain evidence="2 3">DSM 43162</strain>
    </source>
</reference>
<gene>
    <name evidence="2" type="ORF">SAMN05660350_00010</name>
</gene>
<feature type="compositionally biased region" description="Basic residues" evidence="1">
    <location>
        <begin position="159"/>
        <end position="174"/>
    </location>
</feature>